<evidence type="ECO:0000313" key="5">
    <source>
        <dbReference type="Proteomes" id="UP000187464"/>
    </source>
</evidence>
<keyword evidence="5" id="KW-1185">Reference proteome</keyword>
<protein>
    <submittedName>
        <fullName evidence="4">Putative secreted protein</fullName>
    </submittedName>
</protein>
<keyword evidence="1" id="KW-0175">Coiled coil</keyword>
<sequence>MRRLFFFLLSLVCLVIYNSCNDKADEHVYQRLSQWDSMIDAMPQLVSDSLQQLDPDDLDRPNREYYGLLKVISDDKTYVNFTSDSLINSVTDYYRIYDPKNSNYIRALAYQGIVRTRLGVRDSTVYEPLREAGRLFSLMPTPNPSLGYLINYFLGDIHYNNRSYTSTDEYFRQALNYARLEGDSIHLFDTYLALYWNKMVQEKLDEGKLYLDTLSTFYNRLPGKDYFIINAQSVYFDVINEPEKALEREKKLLQITYNQKENIELSRLYYIISDRYVGLEQLDSAMLYAQMAIEFIDDTTYRQNYLYYQNVANIAEKQGNYALSNEYLRKAFDLHNQSISDRLDTRIVELEKKYDLTEAENEVLKARQQNLLIVIGALTLLIVLVFILMYAWKVRRTTKLKLMQAEYKMEQQELQARILREEASKRKWLLQLYSHISGRLAFLQGEFETLTQRYISSNPKVYQEMEKILKNTDTDLRDITKTIATDDETFYAYTRLRDEEGVFNATEKMLLMLLACNADNRQLATFMNTSLKSIRARKSQLKRKMQEKNMDMSLFHE</sequence>
<evidence type="ECO:0000256" key="2">
    <source>
        <dbReference type="SAM" id="Phobius"/>
    </source>
</evidence>
<dbReference type="RefSeq" id="WP_154671038.1">
    <property type="nucleotide sequence ID" value="NZ_LT605205.1"/>
</dbReference>
<dbReference type="Gene3D" id="1.25.40.10">
    <property type="entry name" value="Tetratricopeptide repeat domain"/>
    <property type="match status" value="1"/>
</dbReference>
<evidence type="ECO:0000256" key="3">
    <source>
        <dbReference type="SAM" id="SignalP"/>
    </source>
</evidence>
<name>A0A1R3SZZ6_9BACT</name>
<dbReference type="EMBL" id="LT605205">
    <property type="protein sequence ID" value="SCD21746.1"/>
    <property type="molecule type" value="Genomic_DNA"/>
</dbReference>
<accession>A0A1R3SZZ6</accession>
<feature type="coiled-coil region" evidence="1">
    <location>
        <begin position="340"/>
        <end position="367"/>
    </location>
</feature>
<dbReference type="InterPro" id="IPR011990">
    <property type="entry name" value="TPR-like_helical_dom_sf"/>
</dbReference>
<feature type="chain" id="PRO_5013068507" evidence="3">
    <location>
        <begin position="25"/>
        <end position="557"/>
    </location>
</feature>
<gene>
    <name evidence="4" type="ORF">PSM36_2957</name>
</gene>
<dbReference type="STRING" id="1642647.PSM36_2957"/>
<proteinExistence type="predicted"/>
<keyword evidence="2" id="KW-0472">Membrane</keyword>
<reference evidence="4 5" key="1">
    <citation type="submission" date="2016-08" db="EMBL/GenBank/DDBJ databases">
        <authorList>
            <person name="Seilhamer J.J."/>
        </authorList>
    </citation>
    <scope>NUCLEOTIDE SEQUENCE [LARGE SCALE GENOMIC DNA]</scope>
    <source>
        <strain evidence="4">M3/6</strain>
    </source>
</reference>
<keyword evidence="2" id="KW-1133">Transmembrane helix</keyword>
<evidence type="ECO:0000313" key="4">
    <source>
        <dbReference type="EMBL" id="SCD21746.1"/>
    </source>
</evidence>
<keyword evidence="2" id="KW-0812">Transmembrane</keyword>
<organism evidence="4 5">
    <name type="scientific">Proteiniphilum saccharofermentans</name>
    <dbReference type="NCBI Taxonomy" id="1642647"/>
    <lineage>
        <taxon>Bacteria</taxon>
        <taxon>Pseudomonadati</taxon>
        <taxon>Bacteroidota</taxon>
        <taxon>Bacteroidia</taxon>
        <taxon>Bacteroidales</taxon>
        <taxon>Dysgonomonadaceae</taxon>
        <taxon>Proteiniphilum</taxon>
    </lineage>
</organism>
<dbReference type="KEGG" id="psac:PSM36_2957"/>
<evidence type="ECO:0000256" key="1">
    <source>
        <dbReference type="SAM" id="Coils"/>
    </source>
</evidence>
<dbReference type="Proteomes" id="UP000187464">
    <property type="component" value="Chromosome I"/>
</dbReference>
<dbReference type="SUPFAM" id="SSF48452">
    <property type="entry name" value="TPR-like"/>
    <property type="match status" value="1"/>
</dbReference>
<feature type="transmembrane region" description="Helical" evidence="2">
    <location>
        <begin position="371"/>
        <end position="392"/>
    </location>
</feature>
<feature type="signal peptide" evidence="3">
    <location>
        <begin position="1"/>
        <end position="24"/>
    </location>
</feature>
<dbReference type="AlphaFoldDB" id="A0A1R3SZZ6"/>
<keyword evidence="3" id="KW-0732">Signal</keyword>